<dbReference type="Proteomes" id="UP001153076">
    <property type="component" value="Unassembled WGS sequence"/>
</dbReference>
<accession>A0A9Q1GY93</accession>
<gene>
    <name evidence="1" type="ORF">Cgig2_011549</name>
</gene>
<evidence type="ECO:0000313" key="1">
    <source>
        <dbReference type="EMBL" id="KAJ8426728.1"/>
    </source>
</evidence>
<keyword evidence="2" id="KW-1185">Reference proteome</keyword>
<dbReference type="AlphaFoldDB" id="A0A9Q1GY93"/>
<comment type="caution">
    <text evidence="1">The sequence shown here is derived from an EMBL/GenBank/DDBJ whole genome shotgun (WGS) entry which is preliminary data.</text>
</comment>
<evidence type="ECO:0000313" key="2">
    <source>
        <dbReference type="Proteomes" id="UP001153076"/>
    </source>
</evidence>
<dbReference type="EMBL" id="JAKOGI010001245">
    <property type="protein sequence ID" value="KAJ8426728.1"/>
    <property type="molecule type" value="Genomic_DNA"/>
</dbReference>
<proteinExistence type="predicted"/>
<sequence length="237" mass="25992">MAEQRNCVMVPTIVFNGREGPHFTSAHNDLLMVEIKVASAIVRRILIYTRSSVDIITWDYLKKLKHPGREIIPLVHPILGFWRQEVDPTGGHSALIAQVIPVRPSLVTIHYLPDAGLKVAFQLKVIGRQGFHELAEEFCMVFMAAVIPLLLGLSRPISPRNLAGRSASRKSITHACVFIKASPMGSWAACWLPREPLEEGDLSTSLEAERSLDPCCGDGPSVLLPLEGGGSDLMGVR</sequence>
<organism evidence="1 2">
    <name type="scientific">Carnegiea gigantea</name>
    <dbReference type="NCBI Taxonomy" id="171969"/>
    <lineage>
        <taxon>Eukaryota</taxon>
        <taxon>Viridiplantae</taxon>
        <taxon>Streptophyta</taxon>
        <taxon>Embryophyta</taxon>
        <taxon>Tracheophyta</taxon>
        <taxon>Spermatophyta</taxon>
        <taxon>Magnoliopsida</taxon>
        <taxon>eudicotyledons</taxon>
        <taxon>Gunneridae</taxon>
        <taxon>Pentapetalae</taxon>
        <taxon>Caryophyllales</taxon>
        <taxon>Cactineae</taxon>
        <taxon>Cactaceae</taxon>
        <taxon>Cactoideae</taxon>
        <taxon>Echinocereeae</taxon>
        <taxon>Carnegiea</taxon>
    </lineage>
</organism>
<protein>
    <submittedName>
        <fullName evidence="1">Uncharacterized protein</fullName>
    </submittedName>
</protein>
<reference evidence="1" key="1">
    <citation type="submission" date="2022-04" db="EMBL/GenBank/DDBJ databases">
        <title>Carnegiea gigantea Genome sequencing and assembly v2.</title>
        <authorList>
            <person name="Copetti D."/>
            <person name="Sanderson M.J."/>
            <person name="Burquez A."/>
            <person name="Wojciechowski M.F."/>
        </authorList>
    </citation>
    <scope>NUCLEOTIDE SEQUENCE</scope>
    <source>
        <strain evidence="1">SGP5-SGP5p</strain>
        <tissue evidence="1">Aerial part</tissue>
    </source>
</reference>
<name>A0A9Q1GY93_9CARY</name>